<keyword evidence="2" id="KW-1185">Reference proteome</keyword>
<protein>
    <submittedName>
        <fullName evidence="1">Uncharacterized protein</fullName>
    </submittedName>
</protein>
<dbReference type="AlphaFoldDB" id="A0A345YII9"/>
<dbReference type="RefSeq" id="WP_115418054.1">
    <property type="nucleotide sequence ID" value="NZ_CP031358.1"/>
</dbReference>
<gene>
    <name evidence="1" type="ORF">DVR09_14890</name>
</gene>
<sequence length="68" mass="7287">MPKQPIQGARHNAILAGLRLLLEHGDRLPPAIKDIATNGGTQEMITPKAVDELCEQINTEGLTLGSDD</sequence>
<dbReference type="Proteomes" id="UP000254508">
    <property type="component" value="Plasmid unnamed"/>
</dbReference>
<accession>A0A345YII9</accession>
<dbReference type="KEGG" id="err:DVR09_14890"/>
<reference evidence="1 2" key="1">
    <citation type="submission" date="2018-07" db="EMBL/GenBank/DDBJ databases">
        <title>Genome sequence of Erythrobacter strain YH-07, an antagonistic bacterium isolated from Yellow Sea.</title>
        <authorList>
            <person name="Tang T."/>
            <person name="Liu Q."/>
            <person name="Sun X."/>
        </authorList>
    </citation>
    <scope>NUCLEOTIDE SEQUENCE [LARGE SCALE GENOMIC DNA]</scope>
    <source>
        <strain evidence="1 2">YH-07</strain>
        <plasmid evidence="1 2">unnamed</plasmid>
    </source>
</reference>
<name>A0A345YII9_9SPHN</name>
<evidence type="ECO:0000313" key="2">
    <source>
        <dbReference type="Proteomes" id="UP000254508"/>
    </source>
</evidence>
<evidence type="ECO:0000313" key="1">
    <source>
        <dbReference type="EMBL" id="AXK43741.1"/>
    </source>
</evidence>
<dbReference type="EMBL" id="CP031358">
    <property type="protein sequence ID" value="AXK43741.1"/>
    <property type="molecule type" value="Genomic_DNA"/>
</dbReference>
<proteinExistence type="predicted"/>
<geneLocation type="plasmid" evidence="1 2">
    <name>unnamed</name>
</geneLocation>
<organism evidence="1 2">
    <name type="scientific">Erythrobacter aureus</name>
    <dbReference type="NCBI Taxonomy" id="2182384"/>
    <lineage>
        <taxon>Bacteria</taxon>
        <taxon>Pseudomonadati</taxon>
        <taxon>Pseudomonadota</taxon>
        <taxon>Alphaproteobacteria</taxon>
        <taxon>Sphingomonadales</taxon>
        <taxon>Erythrobacteraceae</taxon>
        <taxon>Erythrobacter/Porphyrobacter group</taxon>
        <taxon>Erythrobacter</taxon>
    </lineage>
</organism>
<keyword evidence="1" id="KW-0614">Plasmid</keyword>